<sequence length="162" mass="17674">MSGPAKTPNEIKARRGTLKPSRAVVVQIQNSLPRASELGVPDGLGPIATEAWERIVQYAGAWIAVSDRDSLTMLVKDIELLANLEARVSVDGPVLYTDKGYAYAHPAMGMRHSTEESIRKWMNHLGLTPADRAKLGIAMVESQSKVDKYRERLAAKAGHRAG</sequence>
<dbReference type="NCBIfam" id="TIGR01558">
    <property type="entry name" value="sm_term_P27"/>
    <property type="match status" value="1"/>
</dbReference>
<dbReference type="Pfam" id="PF05119">
    <property type="entry name" value="Terminase_4"/>
    <property type="match status" value="1"/>
</dbReference>
<gene>
    <name evidence="1" type="ORF">UFOVP394_18</name>
</gene>
<proteinExistence type="predicted"/>
<organism evidence="1">
    <name type="scientific">uncultured Caudovirales phage</name>
    <dbReference type="NCBI Taxonomy" id="2100421"/>
    <lineage>
        <taxon>Viruses</taxon>
        <taxon>Duplodnaviria</taxon>
        <taxon>Heunggongvirae</taxon>
        <taxon>Uroviricota</taxon>
        <taxon>Caudoviricetes</taxon>
        <taxon>Peduoviridae</taxon>
        <taxon>Maltschvirus</taxon>
        <taxon>Maltschvirus maltsch</taxon>
    </lineage>
</organism>
<name>A0A6J7X0U2_9CAUD</name>
<dbReference type="EMBL" id="LR798333">
    <property type="protein sequence ID" value="CAB5223994.1"/>
    <property type="molecule type" value="Genomic_DNA"/>
</dbReference>
<protein>
    <submittedName>
        <fullName evidence="1">Sm_term_P27, putative phage terminase, small subunit, P27 family</fullName>
    </submittedName>
</protein>
<evidence type="ECO:0000313" key="1">
    <source>
        <dbReference type="EMBL" id="CAB5223994.1"/>
    </source>
</evidence>
<accession>A0A6J7X0U2</accession>
<reference evidence="1" key="1">
    <citation type="submission" date="2020-05" db="EMBL/GenBank/DDBJ databases">
        <authorList>
            <person name="Chiriac C."/>
            <person name="Salcher M."/>
            <person name="Ghai R."/>
            <person name="Kavagutti S V."/>
        </authorList>
    </citation>
    <scope>NUCLEOTIDE SEQUENCE</scope>
</reference>
<dbReference type="InterPro" id="IPR006448">
    <property type="entry name" value="Phage_term_ssu_P27"/>
</dbReference>